<dbReference type="EMBL" id="JAMWMR010000017">
    <property type="protein sequence ID" value="MCN9242928.1"/>
    <property type="molecule type" value="Genomic_DNA"/>
</dbReference>
<organism evidence="2 3">
    <name type="scientific">Streptomyces macrolidinus</name>
    <dbReference type="NCBI Taxonomy" id="2952607"/>
    <lineage>
        <taxon>Bacteria</taxon>
        <taxon>Bacillati</taxon>
        <taxon>Actinomycetota</taxon>
        <taxon>Actinomycetes</taxon>
        <taxon>Kitasatosporales</taxon>
        <taxon>Streptomycetaceae</taxon>
        <taxon>Streptomyces</taxon>
    </lineage>
</organism>
<keyword evidence="1" id="KW-0472">Membrane</keyword>
<proteinExistence type="predicted"/>
<evidence type="ECO:0000313" key="3">
    <source>
        <dbReference type="Proteomes" id="UP001523219"/>
    </source>
</evidence>
<feature type="transmembrane region" description="Helical" evidence="1">
    <location>
        <begin position="42"/>
        <end position="65"/>
    </location>
</feature>
<name>A0ABT0ZH59_9ACTN</name>
<reference evidence="2 3" key="1">
    <citation type="submission" date="2022-05" db="EMBL/GenBank/DDBJ databases">
        <title>Streptomyces sp. nov. RY43-2 isolated from soil of a peat swamp forest.</title>
        <authorList>
            <person name="Kanchanasin P."/>
            <person name="Tanasupawat S."/>
            <person name="Phongsopitanun W."/>
        </authorList>
    </citation>
    <scope>NUCLEOTIDE SEQUENCE [LARGE SCALE GENOMIC DNA]</scope>
    <source>
        <strain evidence="2 3">RY43-2</strain>
    </source>
</reference>
<comment type="caution">
    <text evidence="2">The sequence shown here is derived from an EMBL/GenBank/DDBJ whole genome shotgun (WGS) entry which is preliminary data.</text>
</comment>
<accession>A0ABT0ZH59</accession>
<evidence type="ECO:0000256" key="1">
    <source>
        <dbReference type="SAM" id="Phobius"/>
    </source>
</evidence>
<keyword evidence="1" id="KW-0812">Transmembrane</keyword>
<protein>
    <submittedName>
        <fullName evidence="2">Uncharacterized protein</fullName>
    </submittedName>
</protein>
<keyword evidence="1" id="KW-1133">Transmembrane helix</keyword>
<evidence type="ECO:0000313" key="2">
    <source>
        <dbReference type="EMBL" id="MCN9242928.1"/>
    </source>
</evidence>
<keyword evidence="3" id="KW-1185">Reference proteome</keyword>
<dbReference type="Proteomes" id="UP001523219">
    <property type="component" value="Unassembled WGS sequence"/>
</dbReference>
<dbReference type="RefSeq" id="WP_252426248.1">
    <property type="nucleotide sequence ID" value="NZ_JAMWMR010000017.1"/>
</dbReference>
<sequence length="98" mass="10268">MANLLIGAVAIVPGLCVRWLLTGHELARCAERLGCKEPAGNTLGMTLGAVLGGAFVVGMVLVVDVLIPWQEGRRPHLWLGMTALVPAPFAIAQAAGWI</sequence>
<feature type="transmembrane region" description="Helical" evidence="1">
    <location>
        <begin position="77"/>
        <end position="97"/>
    </location>
</feature>
<gene>
    <name evidence="2" type="ORF">NGF19_19355</name>
</gene>